<keyword evidence="4 6" id="KW-0720">Serine protease</keyword>
<dbReference type="Proteomes" id="UP000316639">
    <property type="component" value="Unassembled WGS sequence"/>
</dbReference>
<dbReference type="Gene3D" id="3.40.50.200">
    <property type="entry name" value="Peptidase S8/S53 domain"/>
    <property type="match status" value="1"/>
</dbReference>
<comment type="similarity">
    <text evidence="1 6 7">Belongs to the peptidase S8 family.</text>
</comment>
<evidence type="ECO:0000256" key="6">
    <source>
        <dbReference type="PROSITE-ProRule" id="PRU01240"/>
    </source>
</evidence>
<dbReference type="PROSITE" id="PS00137">
    <property type="entry name" value="SUBTILASE_HIS"/>
    <property type="match status" value="1"/>
</dbReference>
<dbReference type="InterPro" id="IPR022398">
    <property type="entry name" value="Peptidase_S8_His-AS"/>
</dbReference>
<feature type="active site" description="Charge relay system" evidence="5 6">
    <location>
        <position position="185"/>
    </location>
</feature>
<dbReference type="OrthoDB" id="9795680at2"/>
<gene>
    <name evidence="10" type="ORF">FKR81_24560</name>
</gene>
<dbReference type="PROSITE" id="PS00136">
    <property type="entry name" value="SUBTILASE_ASP"/>
    <property type="match status" value="1"/>
</dbReference>
<evidence type="ECO:0000313" key="10">
    <source>
        <dbReference type="EMBL" id="TWP49287.1"/>
    </source>
</evidence>
<keyword evidence="3 6" id="KW-0378">Hydrolase</keyword>
<evidence type="ECO:0000256" key="5">
    <source>
        <dbReference type="PIRSR" id="PIRSR615500-1"/>
    </source>
</evidence>
<evidence type="ECO:0000313" key="11">
    <source>
        <dbReference type="Proteomes" id="UP000316639"/>
    </source>
</evidence>
<name>A0A563EPI8_9PSEU</name>
<dbReference type="Gene3D" id="2.60.40.10">
    <property type="entry name" value="Immunoglobulins"/>
    <property type="match status" value="1"/>
</dbReference>
<dbReference type="InterPro" id="IPR000209">
    <property type="entry name" value="Peptidase_S8/S53_dom"/>
</dbReference>
<dbReference type="PRINTS" id="PR00723">
    <property type="entry name" value="SUBTILISIN"/>
</dbReference>
<protein>
    <submittedName>
        <fullName evidence="10">S8 family serine peptidase</fullName>
    </submittedName>
</protein>
<evidence type="ECO:0000256" key="8">
    <source>
        <dbReference type="SAM" id="SignalP"/>
    </source>
</evidence>
<keyword evidence="11" id="KW-1185">Reference proteome</keyword>
<dbReference type="Pfam" id="PF00082">
    <property type="entry name" value="Peptidase_S8"/>
    <property type="match status" value="1"/>
</dbReference>
<dbReference type="InterPro" id="IPR050131">
    <property type="entry name" value="Peptidase_S8_subtilisin-like"/>
</dbReference>
<evidence type="ECO:0000256" key="2">
    <source>
        <dbReference type="ARBA" id="ARBA00022670"/>
    </source>
</evidence>
<evidence type="ECO:0000256" key="4">
    <source>
        <dbReference type="ARBA" id="ARBA00022825"/>
    </source>
</evidence>
<dbReference type="PANTHER" id="PTHR43806">
    <property type="entry name" value="PEPTIDASE S8"/>
    <property type="match status" value="1"/>
</dbReference>
<comment type="caution">
    <text evidence="10">The sequence shown here is derived from an EMBL/GenBank/DDBJ whole genome shotgun (WGS) entry which is preliminary data.</text>
</comment>
<dbReference type="InterPro" id="IPR015500">
    <property type="entry name" value="Peptidase_S8_subtilisin-rel"/>
</dbReference>
<feature type="domain" description="Peptidase S8/S53" evidence="9">
    <location>
        <begin position="176"/>
        <end position="434"/>
    </location>
</feature>
<dbReference type="PROSITE" id="PS51892">
    <property type="entry name" value="SUBTILASE"/>
    <property type="match status" value="1"/>
</dbReference>
<feature type="active site" description="Charge relay system" evidence="5 6">
    <location>
        <position position="217"/>
    </location>
</feature>
<evidence type="ECO:0000256" key="1">
    <source>
        <dbReference type="ARBA" id="ARBA00011073"/>
    </source>
</evidence>
<dbReference type="InterPro" id="IPR023827">
    <property type="entry name" value="Peptidase_S8_Asp-AS"/>
</dbReference>
<feature type="active site" description="Charge relay system" evidence="5 6">
    <location>
        <position position="390"/>
    </location>
</feature>
<dbReference type="SUPFAM" id="SSF52743">
    <property type="entry name" value="Subtilisin-like"/>
    <property type="match status" value="1"/>
</dbReference>
<dbReference type="InterPro" id="IPR023828">
    <property type="entry name" value="Peptidase_S8_Ser-AS"/>
</dbReference>
<keyword evidence="8" id="KW-0732">Signal</keyword>
<dbReference type="InterPro" id="IPR013783">
    <property type="entry name" value="Ig-like_fold"/>
</dbReference>
<feature type="signal peptide" evidence="8">
    <location>
        <begin position="1"/>
        <end position="24"/>
    </location>
</feature>
<dbReference type="AlphaFoldDB" id="A0A563EPI8"/>
<dbReference type="InterPro" id="IPR036852">
    <property type="entry name" value="Peptidase_S8/S53_dom_sf"/>
</dbReference>
<reference evidence="10 11" key="1">
    <citation type="submission" date="2019-07" db="EMBL/GenBank/DDBJ databases">
        <title>Lentzea xizangensis sp. nov., isolated from Qinghai-Tibetan Plateau Soils.</title>
        <authorList>
            <person name="Huang J."/>
        </authorList>
    </citation>
    <scope>NUCLEOTIDE SEQUENCE [LARGE SCALE GENOMIC DNA]</scope>
    <source>
        <strain evidence="10 11">FXJ1.1311</strain>
    </source>
</reference>
<keyword evidence="2 6" id="KW-0645">Protease</keyword>
<dbReference type="EMBL" id="VOBR01000016">
    <property type="protein sequence ID" value="TWP49287.1"/>
    <property type="molecule type" value="Genomic_DNA"/>
</dbReference>
<evidence type="ECO:0000259" key="9">
    <source>
        <dbReference type="Pfam" id="PF00082"/>
    </source>
</evidence>
<dbReference type="GO" id="GO:0005975">
    <property type="term" value="P:carbohydrate metabolic process"/>
    <property type="evidence" value="ECO:0007669"/>
    <property type="project" value="UniProtKB-ARBA"/>
</dbReference>
<feature type="chain" id="PRO_5022123678" evidence="8">
    <location>
        <begin position="25"/>
        <end position="1086"/>
    </location>
</feature>
<dbReference type="RefSeq" id="WP_146354807.1">
    <property type="nucleotide sequence ID" value="NZ_VOBR01000016.1"/>
</dbReference>
<dbReference type="PANTHER" id="PTHR43806:SF65">
    <property type="entry name" value="SERINE PROTEASE APRX"/>
    <property type="match status" value="1"/>
</dbReference>
<sequence length="1086" mass="114162">MGKLNSLLSAAIAASVLAAPGADAAEKAATPATVTLISGDRVTVVGSSVSVTPAPGRERVLFHRRTERDHVRVVPDDALPLLAAGRLDEQLFDVTALVEQGYDDAHTAELPLLRTGGVRTASEVSKKDAATFWRSLSGPQASTAGKIWLDARVKIALDQSVPMTNAPAAWEQGVRGEGVKVAVLDTGVDAKHPELAVAESRGFTDAGESDVQDRQGHGTHVASTVAGRGAKNTGVAPAASLMVGKVLDDRGYGQTSWIIAGMEWAARSGARVVNMSLGADMRTDGTDPLSQAVNDLTAETGALFVVAAGNNGWGPYTIGSPGSATSALTVGSVEKNGALSGFSAKGPRFGDDAVKPDITAPGGAIVAARAEGTLADVAVDDLHARLSGTSMATPHVAGAAALLAQRNPAWKANELKAALMGSAKPGGSVYEHGAGLVQVEFSPVLTSVGSVSFGKLPYPPSGKPVTREVTYANTGPAVSLRLSTDMGAVTPPVLEVPAGGSATASVSFTPTAPGRFEGALTSALPDGSAGPRVVLGATQSPEEYDLTLKTLRRDGKPASLPNLILTDGERVDWPVVGEQGVTLRVRPGTYTVFGTQPERTPEFVAESVITFARGGIDVHADTTVVIDGADSKPVDVALSGESLARVLSRSDGAELPGRGGIASQGPRDMPFYGMSRDAGHVEYRTSTIAARPQVLLSAGDFEPVVGYGYFSTHFTKDVTLPVATTTADSKGKLLLLRDNGNSQEQIREAVAAGAVAVVFPTGRFGAWGLDAPIPVLGASESSFVRLGTVPAVSVRAFGTSPYSYHVQFTEKGVPNGKKYSVSQRDLARVDVTYRSPGVTSTGFSNGVPTTFPQQRTEYYTPGKWHRQTSFTESSWAPQVSPEYAFERGKSYRHTWFPAVFAPNEPQLFREGNVVRVGVDVFSTTTSTDFGDPEVDRGSLTLSRDGQVFGTSRMPSFGYFENVPPGPLKLEMTASRTQPWWGLSTRIDSAWTFRTTPLAVKYGVPDNTMDRHRTFTVSFTRPAKTVRVWSSVDDGRTWTALQVHKAGANWLVLPSGARGAHVSLRVAATAPNGDTVDQTVVRAYAQR</sequence>
<organism evidence="10 11">
    <name type="scientific">Lentzea tibetensis</name>
    <dbReference type="NCBI Taxonomy" id="2591470"/>
    <lineage>
        <taxon>Bacteria</taxon>
        <taxon>Bacillati</taxon>
        <taxon>Actinomycetota</taxon>
        <taxon>Actinomycetes</taxon>
        <taxon>Pseudonocardiales</taxon>
        <taxon>Pseudonocardiaceae</taxon>
        <taxon>Lentzea</taxon>
    </lineage>
</organism>
<dbReference type="GO" id="GO:0006508">
    <property type="term" value="P:proteolysis"/>
    <property type="evidence" value="ECO:0007669"/>
    <property type="project" value="UniProtKB-KW"/>
</dbReference>
<evidence type="ECO:0000256" key="3">
    <source>
        <dbReference type="ARBA" id="ARBA00022801"/>
    </source>
</evidence>
<evidence type="ECO:0000256" key="7">
    <source>
        <dbReference type="RuleBase" id="RU003355"/>
    </source>
</evidence>
<dbReference type="GO" id="GO:0004252">
    <property type="term" value="F:serine-type endopeptidase activity"/>
    <property type="evidence" value="ECO:0007669"/>
    <property type="project" value="UniProtKB-UniRule"/>
</dbReference>
<proteinExistence type="inferred from homology"/>
<accession>A0A563EPI8</accession>
<dbReference type="PROSITE" id="PS00138">
    <property type="entry name" value="SUBTILASE_SER"/>
    <property type="match status" value="1"/>
</dbReference>